<accession>A0A0E9PQY7</accession>
<name>A0A0E9PQY7_ANGAN</name>
<organism evidence="1">
    <name type="scientific">Anguilla anguilla</name>
    <name type="common">European freshwater eel</name>
    <name type="synonym">Muraena anguilla</name>
    <dbReference type="NCBI Taxonomy" id="7936"/>
    <lineage>
        <taxon>Eukaryota</taxon>
        <taxon>Metazoa</taxon>
        <taxon>Chordata</taxon>
        <taxon>Craniata</taxon>
        <taxon>Vertebrata</taxon>
        <taxon>Euteleostomi</taxon>
        <taxon>Actinopterygii</taxon>
        <taxon>Neopterygii</taxon>
        <taxon>Teleostei</taxon>
        <taxon>Anguilliformes</taxon>
        <taxon>Anguillidae</taxon>
        <taxon>Anguilla</taxon>
    </lineage>
</organism>
<sequence length="46" mass="5598">MGKIKRIYGWHESKKLLTFRLSGNSQKKKTFFKHFKITITIIWTKK</sequence>
<protein>
    <submittedName>
        <fullName evidence="1">Uncharacterized protein</fullName>
    </submittedName>
</protein>
<dbReference type="AlphaFoldDB" id="A0A0E9PQY7"/>
<evidence type="ECO:0000313" key="1">
    <source>
        <dbReference type="EMBL" id="JAH06490.1"/>
    </source>
</evidence>
<proteinExistence type="predicted"/>
<reference evidence="1" key="1">
    <citation type="submission" date="2014-11" db="EMBL/GenBank/DDBJ databases">
        <authorList>
            <person name="Amaro Gonzalez C."/>
        </authorList>
    </citation>
    <scope>NUCLEOTIDE SEQUENCE</scope>
</reference>
<dbReference type="EMBL" id="GBXM01102087">
    <property type="protein sequence ID" value="JAH06490.1"/>
    <property type="molecule type" value="Transcribed_RNA"/>
</dbReference>
<reference evidence="1" key="2">
    <citation type="journal article" date="2015" name="Fish Shellfish Immunol.">
        <title>Early steps in the European eel (Anguilla anguilla)-Vibrio vulnificus interaction in the gills: Role of the RtxA13 toxin.</title>
        <authorList>
            <person name="Callol A."/>
            <person name="Pajuelo D."/>
            <person name="Ebbesson L."/>
            <person name="Teles M."/>
            <person name="MacKenzie S."/>
            <person name="Amaro C."/>
        </authorList>
    </citation>
    <scope>NUCLEOTIDE SEQUENCE</scope>
</reference>